<evidence type="ECO:0000256" key="1">
    <source>
        <dbReference type="SAM" id="Phobius"/>
    </source>
</evidence>
<feature type="transmembrane region" description="Helical" evidence="1">
    <location>
        <begin position="52"/>
        <end position="72"/>
    </location>
</feature>
<keyword evidence="1" id="KW-1133">Transmembrane helix</keyword>
<evidence type="ECO:0000256" key="2">
    <source>
        <dbReference type="SAM" id="SignalP"/>
    </source>
</evidence>
<keyword evidence="1" id="KW-0812">Transmembrane</keyword>
<feature type="signal peptide" evidence="2">
    <location>
        <begin position="1"/>
        <end position="28"/>
    </location>
</feature>
<feature type="chain" id="PRO_5008256033" description="DUF4157 domain-containing protein" evidence="2">
    <location>
        <begin position="29"/>
        <end position="293"/>
    </location>
</feature>
<keyword evidence="4" id="KW-1185">Reference proteome</keyword>
<organism evidence="3 4">
    <name type="scientific">Amycolatopsis orientalis</name>
    <name type="common">Nocardia orientalis</name>
    <dbReference type="NCBI Taxonomy" id="31958"/>
    <lineage>
        <taxon>Bacteria</taxon>
        <taxon>Bacillati</taxon>
        <taxon>Actinomycetota</taxon>
        <taxon>Actinomycetes</taxon>
        <taxon>Pseudonocardiales</taxon>
        <taxon>Pseudonocardiaceae</taxon>
        <taxon>Amycolatopsis</taxon>
    </lineage>
</organism>
<evidence type="ECO:0000313" key="4">
    <source>
        <dbReference type="Proteomes" id="UP000093695"/>
    </source>
</evidence>
<dbReference type="STRING" id="31958.SD37_10555"/>
<evidence type="ECO:0000313" key="3">
    <source>
        <dbReference type="EMBL" id="ANN16037.1"/>
    </source>
</evidence>
<accession>A0A193BUZ4</accession>
<dbReference type="RefSeq" id="WP_044851041.1">
    <property type="nucleotide sequence ID" value="NZ_CP016174.1"/>
</dbReference>
<keyword evidence="2" id="KW-0732">Signal</keyword>
<dbReference type="Proteomes" id="UP000093695">
    <property type="component" value="Chromosome"/>
</dbReference>
<evidence type="ECO:0008006" key="5">
    <source>
        <dbReference type="Google" id="ProtNLM"/>
    </source>
</evidence>
<protein>
    <recommendedName>
        <fullName evidence="5">DUF4157 domain-containing protein</fullName>
    </recommendedName>
</protein>
<sequence>MRQTLRRVGHVVTIVLAVLLLTPATAVARCTGGLVNTLGSTGDDGCGGIYPAVGSAVAVAAALAVAAGHAAFSYARGGTNGKVGTGAKIGIDPTPESIAHGTVRMEEHPDFAAETAKVEAMGFKIVAVESDPSVAIRRFVGLAGETIRTDLEFRLRPGMRYLDLEHELGHIDQLFDTNRFPDGPPPSEIVTPTRNSPKGYKRAFNQSGVLTIDQNAVLEYHNRLQELLWLSERGVPPDVMREHLTGADDWFDRYRKATSGRQGNRTVGWQRRHFGDLQELERRVRSMRAHPRP</sequence>
<dbReference type="EMBL" id="CP016174">
    <property type="protein sequence ID" value="ANN16037.1"/>
    <property type="molecule type" value="Genomic_DNA"/>
</dbReference>
<gene>
    <name evidence="3" type="ORF">SD37_10555</name>
</gene>
<keyword evidence="1" id="KW-0472">Membrane</keyword>
<dbReference type="KEGG" id="aori:SD37_10555"/>
<reference evidence="3 4" key="1">
    <citation type="journal article" date="2015" name="Genome Announc.">
        <title>Draft Genome Sequence of Norvancomycin-Producing Strain Amycolatopsis orientalis CPCC200066.</title>
        <authorList>
            <person name="Lei X."/>
            <person name="Yuan F."/>
            <person name="Shi Y."/>
            <person name="Li X."/>
            <person name="Wang L."/>
            <person name="Hong B."/>
        </authorList>
    </citation>
    <scope>NUCLEOTIDE SEQUENCE [LARGE SCALE GENOMIC DNA]</scope>
    <source>
        <strain evidence="3 4">B-37</strain>
    </source>
</reference>
<name>A0A193BUZ4_AMYOR</name>
<proteinExistence type="predicted"/>
<dbReference type="AlphaFoldDB" id="A0A193BUZ4"/>